<reference evidence="2" key="2">
    <citation type="submission" date="2020-09" db="EMBL/GenBank/DDBJ databases">
        <authorList>
            <person name="Sun Q."/>
            <person name="Zhou Y."/>
        </authorList>
    </citation>
    <scope>NUCLEOTIDE SEQUENCE</scope>
    <source>
        <strain evidence="2">CGMCC 4.7278</strain>
    </source>
</reference>
<name>A0A917QP70_9NOCA</name>
<dbReference type="Pfam" id="PF05235">
    <property type="entry name" value="CHAD"/>
    <property type="match status" value="1"/>
</dbReference>
<comment type="caution">
    <text evidence="2">The sequence shown here is derived from an EMBL/GenBank/DDBJ whole genome shotgun (WGS) entry which is preliminary data.</text>
</comment>
<dbReference type="InterPro" id="IPR038186">
    <property type="entry name" value="CHAD_dom_sf"/>
</dbReference>
<dbReference type="InterPro" id="IPR007899">
    <property type="entry name" value="CHAD_dom"/>
</dbReference>
<dbReference type="Proteomes" id="UP000612956">
    <property type="component" value="Unassembled WGS sequence"/>
</dbReference>
<dbReference type="PROSITE" id="PS51708">
    <property type="entry name" value="CHAD"/>
    <property type="match status" value="1"/>
</dbReference>
<keyword evidence="3" id="KW-1185">Reference proteome</keyword>
<dbReference type="EMBL" id="BMMW01000004">
    <property type="protein sequence ID" value="GGK61431.1"/>
    <property type="molecule type" value="Genomic_DNA"/>
</dbReference>
<protein>
    <recommendedName>
        <fullName evidence="1">CHAD domain-containing protein</fullName>
    </recommendedName>
</protein>
<dbReference type="AlphaFoldDB" id="A0A917QP70"/>
<reference evidence="2" key="1">
    <citation type="journal article" date="2014" name="Int. J. Syst. Evol. Microbiol.">
        <title>Complete genome sequence of Corynebacterium casei LMG S-19264T (=DSM 44701T), isolated from a smear-ripened cheese.</title>
        <authorList>
            <consortium name="US DOE Joint Genome Institute (JGI-PGF)"/>
            <person name="Walter F."/>
            <person name="Albersmeier A."/>
            <person name="Kalinowski J."/>
            <person name="Ruckert C."/>
        </authorList>
    </citation>
    <scope>NUCLEOTIDE SEQUENCE</scope>
    <source>
        <strain evidence="2">CGMCC 4.7278</strain>
    </source>
</reference>
<dbReference type="RefSeq" id="WP_188830322.1">
    <property type="nucleotide sequence ID" value="NZ_BMMW01000004.1"/>
</dbReference>
<dbReference type="PANTHER" id="PTHR39339">
    <property type="entry name" value="SLR1444 PROTEIN"/>
    <property type="match status" value="1"/>
</dbReference>
<evidence type="ECO:0000313" key="2">
    <source>
        <dbReference type="EMBL" id="GGK61431.1"/>
    </source>
</evidence>
<sequence>MGRAGIAVAAVVREEITRLLATEPDVRADRADAVHQMRIAARRLRSVVRSYRTIFDENKAAELGDELRWLGRVLGVARDAEVRADRFERLLSGFPDAPAEVRAQLVDGARARYADAHADILAMLRGKRFRDLTRTLETWQTEVPLSRARAWAHTAATFDSAVRHDRRRLRALVLREREVDAGARVELLHDIRKAAKRLRYCCEAAATVSLPIAEDLGARAKRLQTVLGDHRDAVESREAILAFAADADGPPVTVYEQLADTEEAAANLALSRYPAAAAFLTTR</sequence>
<evidence type="ECO:0000313" key="3">
    <source>
        <dbReference type="Proteomes" id="UP000612956"/>
    </source>
</evidence>
<evidence type="ECO:0000259" key="1">
    <source>
        <dbReference type="PROSITE" id="PS51708"/>
    </source>
</evidence>
<dbReference type="PANTHER" id="PTHR39339:SF1">
    <property type="entry name" value="CHAD DOMAIN-CONTAINING PROTEIN"/>
    <property type="match status" value="1"/>
</dbReference>
<accession>A0A917QP70</accession>
<dbReference type="Gene3D" id="1.40.20.10">
    <property type="entry name" value="CHAD domain"/>
    <property type="match status" value="1"/>
</dbReference>
<feature type="domain" description="CHAD" evidence="1">
    <location>
        <begin position="1"/>
        <end position="278"/>
    </location>
</feature>
<gene>
    <name evidence="2" type="ORF">GCM10011591_37190</name>
</gene>
<dbReference type="SMART" id="SM00880">
    <property type="entry name" value="CHAD"/>
    <property type="match status" value="1"/>
</dbReference>
<proteinExistence type="predicted"/>
<organism evidence="2 3">
    <name type="scientific">Nocardia camponoti</name>
    <dbReference type="NCBI Taxonomy" id="1616106"/>
    <lineage>
        <taxon>Bacteria</taxon>
        <taxon>Bacillati</taxon>
        <taxon>Actinomycetota</taxon>
        <taxon>Actinomycetes</taxon>
        <taxon>Mycobacteriales</taxon>
        <taxon>Nocardiaceae</taxon>
        <taxon>Nocardia</taxon>
    </lineage>
</organism>